<feature type="compositionally biased region" description="Basic and acidic residues" evidence="2">
    <location>
        <begin position="161"/>
        <end position="171"/>
    </location>
</feature>
<protein>
    <submittedName>
        <fullName evidence="4">Uncharacterized protein</fullName>
    </submittedName>
</protein>
<feature type="transmembrane region" description="Helical" evidence="3">
    <location>
        <begin position="236"/>
        <end position="257"/>
    </location>
</feature>
<keyword evidence="1" id="KW-0175">Coiled coil</keyword>
<dbReference type="EMBL" id="KN846951">
    <property type="protein sequence ID" value="KIV87068.1"/>
    <property type="molecule type" value="Genomic_DNA"/>
</dbReference>
<feature type="transmembrane region" description="Helical" evidence="3">
    <location>
        <begin position="352"/>
        <end position="372"/>
    </location>
</feature>
<keyword evidence="3" id="KW-0812">Transmembrane</keyword>
<evidence type="ECO:0000313" key="4">
    <source>
        <dbReference type="EMBL" id="KIV87068.1"/>
    </source>
</evidence>
<reference evidence="4 5" key="1">
    <citation type="submission" date="2015-01" db="EMBL/GenBank/DDBJ databases">
        <title>The Genome Sequence of Exophiala sideris CBS121828.</title>
        <authorList>
            <consortium name="The Broad Institute Genomics Platform"/>
            <person name="Cuomo C."/>
            <person name="de Hoog S."/>
            <person name="Gorbushina A."/>
            <person name="Stielow B."/>
            <person name="Teixiera M."/>
            <person name="Abouelleil A."/>
            <person name="Chapman S.B."/>
            <person name="Priest M."/>
            <person name="Young S.K."/>
            <person name="Wortman J."/>
            <person name="Nusbaum C."/>
            <person name="Birren B."/>
        </authorList>
    </citation>
    <scope>NUCLEOTIDE SEQUENCE [LARGE SCALE GENOMIC DNA]</scope>
    <source>
        <strain evidence="4 5">CBS 121828</strain>
    </source>
</reference>
<keyword evidence="3" id="KW-1133">Transmembrane helix</keyword>
<proteinExistence type="predicted"/>
<dbReference type="Pfam" id="PF06772">
    <property type="entry name" value="LtrA"/>
    <property type="match status" value="1"/>
</dbReference>
<accession>A0A0D1ZJX5</accession>
<feature type="region of interest" description="Disordered" evidence="2">
    <location>
        <begin position="662"/>
        <end position="684"/>
    </location>
</feature>
<dbReference type="OrthoDB" id="191995at2759"/>
<evidence type="ECO:0000313" key="5">
    <source>
        <dbReference type="Proteomes" id="UP000053599"/>
    </source>
</evidence>
<keyword evidence="3" id="KW-0472">Membrane</keyword>
<feature type="transmembrane region" description="Helical" evidence="3">
    <location>
        <begin position="471"/>
        <end position="490"/>
    </location>
</feature>
<organism evidence="4 5">
    <name type="scientific">Exophiala sideris</name>
    <dbReference type="NCBI Taxonomy" id="1016849"/>
    <lineage>
        <taxon>Eukaryota</taxon>
        <taxon>Fungi</taxon>
        <taxon>Dikarya</taxon>
        <taxon>Ascomycota</taxon>
        <taxon>Pezizomycotina</taxon>
        <taxon>Eurotiomycetes</taxon>
        <taxon>Chaetothyriomycetidae</taxon>
        <taxon>Chaetothyriales</taxon>
        <taxon>Herpotrichiellaceae</taxon>
        <taxon>Exophiala</taxon>
    </lineage>
</organism>
<dbReference type="STRING" id="1016849.A0A0D1ZJX5"/>
<feature type="transmembrane region" description="Helical" evidence="3">
    <location>
        <begin position="269"/>
        <end position="289"/>
    </location>
</feature>
<feature type="region of interest" description="Disordered" evidence="2">
    <location>
        <begin position="1"/>
        <end position="29"/>
    </location>
</feature>
<feature type="transmembrane region" description="Helical" evidence="3">
    <location>
        <begin position="405"/>
        <end position="422"/>
    </location>
</feature>
<feature type="transmembrane region" description="Helical" evidence="3">
    <location>
        <begin position="325"/>
        <end position="346"/>
    </location>
</feature>
<dbReference type="HOGENOM" id="CLU_022899_1_0_1"/>
<evidence type="ECO:0000256" key="3">
    <source>
        <dbReference type="SAM" id="Phobius"/>
    </source>
</evidence>
<feature type="coiled-coil region" evidence="1">
    <location>
        <begin position="83"/>
        <end position="131"/>
    </location>
</feature>
<gene>
    <name evidence="4" type="ORF">PV11_02639</name>
</gene>
<feature type="transmembrane region" description="Helical" evidence="3">
    <location>
        <begin position="301"/>
        <end position="318"/>
    </location>
</feature>
<sequence>MDTPELDPKSGQATPKPKEAHHHHLHLGQSSRRRFHEIIHPQTGKTLHVCQSPEHLEEKRNELLREKSFEEFEVILHGSAEHLEAVRQLHAHHQSKRDELKQRHGDLYSDIENVKSELDELSAELHRISDHSVSLDASFDRYGYSARLRTKDEDSENASTHSDHPSALDRHKDRSTEAIKFIKRPTVRQYFHKGLLWRSAKAGEVGSFELFVDLVYVGVIDIIGEKAIEHPSGLSLLQFSIIFCIGWKIWADLTMIINHFEIDDIFQRLNVMFYLVCLFGFTTNIAYAFDSTYTSAISFYITQRLFGGIWYLGVAILLPNIRGTMVCWSAMMVFSSALWITSIHVAWPNQLIVIWIALVLDIFGYAMLIYFMRNTEKVRFLKPLAKHFEFFPAINIEHRVDRNNAFVSLVLGYSVLTILFQSRSSFGINAFFGKGALGLIQAFTFNWIYFEIDAYHVHVHAIRRHWLSSTVWVSAHLPFIMGYVLAASTLSELVLAHDCRDANPEDLGESYQSKSAPEVAKALRWFYCGGLGVALICMAIISFCHIHKRLAKTRLRKQPRLVIRVCVAIVIICLPLADSLSSLSLIAITTSLVFLVLCLDLYGNSCEGDKFWTGGFCPKERRKCTYTAHCKFSKKRRRELEARLQRGDKLCLKDYMRSRNTSMSSMDSEETLRDEEWQGLGGHY</sequence>
<feature type="region of interest" description="Disordered" evidence="2">
    <location>
        <begin position="150"/>
        <end position="171"/>
    </location>
</feature>
<dbReference type="Proteomes" id="UP000053599">
    <property type="component" value="Unassembled WGS sequence"/>
</dbReference>
<evidence type="ECO:0000256" key="2">
    <source>
        <dbReference type="SAM" id="MobiDB-lite"/>
    </source>
</evidence>
<evidence type="ECO:0000256" key="1">
    <source>
        <dbReference type="SAM" id="Coils"/>
    </source>
</evidence>
<feature type="transmembrane region" description="Helical" evidence="3">
    <location>
        <begin position="428"/>
        <end position="450"/>
    </location>
</feature>
<dbReference type="PANTHER" id="PTHR36840">
    <property type="entry name" value="BLL5714 PROTEIN"/>
    <property type="match status" value="1"/>
</dbReference>
<feature type="transmembrane region" description="Helical" evidence="3">
    <location>
        <begin position="561"/>
        <end position="577"/>
    </location>
</feature>
<dbReference type="AlphaFoldDB" id="A0A0D1ZJX5"/>
<dbReference type="InterPro" id="IPR010640">
    <property type="entry name" value="Low_temperature_requirement_A"/>
</dbReference>
<feature type="transmembrane region" description="Helical" evidence="3">
    <location>
        <begin position="522"/>
        <end position="541"/>
    </location>
</feature>
<feature type="compositionally biased region" description="Basic residues" evidence="2">
    <location>
        <begin position="19"/>
        <end position="29"/>
    </location>
</feature>
<name>A0A0D1ZJX5_9EURO</name>
<dbReference type="PANTHER" id="PTHR36840:SF1">
    <property type="entry name" value="BLL5714 PROTEIN"/>
    <property type="match status" value="1"/>
</dbReference>